<keyword evidence="7" id="KW-0378">Hydrolase</keyword>
<comment type="similarity">
    <text evidence="6">Belongs to the CmpA/NrtA family.</text>
</comment>
<keyword evidence="3" id="KW-1003">Cell membrane</keyword>
<evidence type="ECO:0000256" key="6">
    <source>
        <dbReference type="ARBA" id="ARBA00024031"/>
    </source>
</evidence>
<dbReference type="InterPro" id="IPR044527">
    <property type="entry name" value="NrtA/CpmA_ABC-bd_dom"/>
</dbReference>
<sequence length="409" mass="44224">MIAPDDLSALWNQEWTRADWTRRDTLDALARGGLAALLGTGSLALSSRAAHAADDETVRIGYLPITDATALLVAHAKGYFEEAGLKVAEPVPVRSWSALVEGFAAGKFNLAHLLKPIPVWMRYNNKFPVKILAWAHTNGSGIVVGGKSGIADFRDLAGKRVAVPYWYSMHNVVLQYALRESGVIPVIRGDAGASECALQILPPPEMPAALAAGKIDGYIVAEPFNALGEIKAGARMLRFTGDIWKNHPCCVVVAHERTTVERPDWTGKAIDAVVRAQIFARANKEEVARLISKDGRGYLPMAGDVVVKAVSDYGPAYAESGAIRHPEWAASRIDFQPWPYPSATKLIVEAMGRTLVEGDAAFLKGLDPDFVARDLVDDRFVAASLKRYPEGLVSAASADPYVRTEVLAL</sequence>
<evidence type="ECO:0000256" key="3">
    <source>
        <dbReference type="ARBA" id="ARBA00022475"/>
    </source>
</evidence>
<dbReference type="Pfam" id="PF13379">
    <property type="entry name" value="NMT1_2"/>
    <property type="match status" value="1"/>
</dbReference>
<reference evidence="7 8" key="1">
    <citation type="submission" date="2019-06" db="EMBL/GenBank/DDBJ databases">
        <authorList>
            <person name="Rodrigo-Torres L."/>
            <person name="Arahal R. D."/>
            <person name="Lucena T."/>
        </authorList>
    </citation>
    <scope>NUCLEOTIDE SEQUENCE [LARGE SCALE GENOMIC DNA]</scope>
    <source>
        <strain evidence="7 8">SB0023/3</strain>
    </source>
</reference>
<keyword evidence="2" id="KW-0813">Transport</keyword>
<keyword evidence="8" id="KW-1185">Reference proteome</keyword>
<dbReference type="CDD" id="cd13553">
    <property type="entry name" value="PBP2_NrtA_CpmA_like"/>
    <property type="match status" value="1"/>
</dbReference>
<keyword evidence="7" id="KW-0547">Nucleotide-binding</keyword>
<evidence type="ECO:0000256" key="4">
    <source>
        <dbReference type="ARBA" id="ARBA00022519"/>
    </source>
</evidence>
<dbReference type="EMBL" id="CABFPH010000060">
    <property type="protein sequence ID" value="VUD73143.1"/>
    <property type="molecule type" value="Genomic_DNA"/>
</dbReference>
<evidence type="ECO:0000313" key="8">
    <source>
        <dbReference type="Proteomes" id="UP000410984"/>
    </source>
</evidence>
<proteinExistence type="inferred from homology"/>
<dbReference type="PANTHER" id="PTHR30024">
    <property type="entry name" value="ALIPHATIC SULFONATES-BINDING PROTEIN-RELATED"/>
    <property type="match status" value="1"/>
</dbReference>
<dbReference type="PROSITE" id="PS51318">
    <property type="entry name" value="TAT"/>
    <property type="match status" value="1"/>
</dbReference>
<keyword evidence="5" id="KW-0472">Membrane</keyword>
<dbReference type="OrthoDB" id="570524at2"/>
<gene>
    <name evidence="7" type="primary">cmpC_3</name>
    <name evidence="7" type="ORF">MET9862_03757</name>
</gene>
<evidence type="ECO:0000256" key="1">
    <source>
        <dbReference type="ARBA" id="ARBA00004308"/>
    </source>
</evidence>
<dbReference type="InterPro" id="IPR006311">
    <property type="entry name" value="TAT_signal"/>
</dbReference>
<dbReference type="GO" id="GO:0012505">
    <property type="term" value="C:endomembrane system"/>
    <property type="evidence" value="ECO:0007669"/>
    <property type="project" value="UniProtKB-SubCell"/>
</dbReference>
<keyword evidence="4" id="KW-0997">Cell inner membrane</keyword>
<dbReference type="Gene3D" id="3.40.190.10">
    <property type="entry name" value="Periplasmic binding protein-like II"/>
    <property type="match status" value="2"/>
</dbReference>
<evidence type="ECO:0000313" key="7">
    <source>
        <dbReference type="EMBL" id="VUD73143.1"/>
    </source>
</evidence>
<organism evidence="7 8">
    <name type="scientific">Methylobacterium symbioticum</name>
    <dbReference type="NCBI Taxonomy" id="2584084"/>
    <lineage>
        <taxon>Bacteria</taxon>
        <taxon>Pseudomonadati</taxon>
        <taxon>Pseudomonadota</taxon>
        <taxon>Alphaproteobacteria</taxon>
        <taxon>Hyphomicrobiales</taxon>
        <taxon>Methylobacteriaceae</taxon>
        <taxon>Methylobacterium</taxon>
    </lineage>
</organism>
<dbReference type="GO" id="GO:0016787">
    <property type="term" value="F:hydrolase activity"/>
    <property type="evidence" value="ECO:0007669"/>
    <property type="project" value="UniProtKB-KW"/>
</dbReference>
<evidence type="ECO:0000256" key="5">
    <source>
        <dbReference type="ARBA" id="ARBA00023136"/>
    </source>
</evidence>
<dbReference type="SUPFAM" id="SSF53850">
    <property type="entry name" value="Periplasmic binding protein-like II"/>
    <property type="match status" value="1"/>
</dbReference>
<dbReference type="PANTHER" id="PTHR30024:SF43">
    <property type="entry name" value="BLL4572 PROTEIN"/>
    <property type="match status" value="1"/>
</dbReference>
<comment type="subcellular location">
    <subcellularLocation>
        <location evidence="1">Endomembrane system</location>
    </subcellularLocation>
</comment>
<keyword evidence="7" id="KW-0067">ATP-binding</keyword>
<evidence type="ECO:0000256" key="2">
    <source>
        <dbReference type="ARBA" id="ARBA00022448"/>
    </source>
</evidence>
<dbReference type="RefSeq" id="WP_142584410.1">
    <property type="nucleotide sequence ID" value="NZ_CABFPH010000060.1"/>
</dbReference>
<protein>
    <submittedName>
        <fullName evidence="7">Bicarbonate transport ATP-binding protein CmpC</fullName>
        <ecNumber evidence="7">3.6.3.-</ecNumber>
    </submittedName>
</protein>
<dbReference type="AlphaFoldDB" id="A0A509EIV9"/>
<dbReference type="GO" id="GO:0005524">
    <property type="term" value="F:ATP binding"/>
    <property type="evidence" value="ECO:0007669"/>
    <property type="project" value="UniProtKB-KW"/>
</dbReference>
<dbReference type="Proteomes" id="UP000410984">
    <property type="component" value="Unassembled WGS sequence"/>
</dbReference>
<accession>A0A509EIV9</accession>
<dbReference type="EC" id="3.6.3.-" evidence="7"/>
<name>A0A509EIV9_9HYPH</name>